<dbReference type="Pfam" id="PF12697">
    <property type="entry name" value="Abhydrolase_6"/>
    <property type="match status" value="1"/>
</dbReference>
<dbReference type="Proteomes" id="UP000009131">
    <property type="component" value="Unassembled WGS sequence"/>
</dbReference>
<dbReference type="OrthoDB" id="19657at2759"/>
<sequence length="360" mass="39282">MPLVASTERSQVGHVKLDGPNDWQIGYVLQAPTEPTQDDDPLLIFAHPFTNNSEYWQPQLQSDLIGGRYWCLAFDAAGHGTSPTYGRQWDIQDTARAIVKIASTVLGESGDTLDRPQSDGFPSRAVCIGCSMGGFGSLRGALLDAQRVRSQHKRPLIAGVLSFGSSAEPEHKDFVEEYYKTANAAADRARSGNPLEAIKMIADGIASDQYGKEAGLRNAQKSYDWGRAVIERSLSYSFAANSLGKPIDASMSFDKVQASLEPQSTADQIMINFNALLKRDGIEASISSKDSTVLCPVLIVHGTEDVAYPIDRKFPETKLKHLQSAGVKAEIKMIEGAPHFGTVSFADEFNRILADWLKTI</sequence>
<dbReference type="EMBL" id="BABT02000126">
    <property type="protein sequence ID" value="GAA97573.1"/>
    <property type="molecule type" value="Genomic_DNA"/>
</dbReference>
<dbReference type="InParanoid" id="G7E413"/>
<dbReference type="InterPro" id="IPR050266">
    <property type="entry name" value="AB_hydrolase_sf"/>
</dbReference>
<dbReference type="InterPro" id="IPR000073">
    <property type="entry name" value="AB_hydrolase_1"/>
</dbReference>
<accession>G7E413</accession>
<proteinExistence type="predicted"/>
<reference evidence="2 3" key="1">
    <citation type="journal article" date="2011" name="J. Gen. Appl. Microbiol.">
        <title>Draft genome sequencing of the enigmatic basidiomycete Mixia osmundae.</title>
        <authorList>
            <person name="Nishida H."/>
            <person name="Nagatsuka Y."/>
            <person name="Sugiyama J."/>
        </authorList>
    </citation>
    <scope>NUCLEOTIDE SEQUENCE [LARGE SCALE GENOMIC DNA]</scope>
    <source>
        <strain evidence="3">CBS 9802 / IAM 14324 / JCM 22182 / KY 12970</strain>
    </source>
</reference>
<reference evidence="2 3" key="2">
    <citation type="journal article" date="2012" name="Open Biol.">
        <title>Characteristics of nucleosomes and linker DNA regions on the genome of the basidiomycete Mixia osmundae revealed by mono- and dinucleosome mapping.</title>
        <authorList>
            <person name="Nishida H."/>
            <person name="Kondo S."/>
            <person name="Matsumoto T."/>
            <person name="Suzuki Y."/>
            <person name="Yoshikawa H."/>
            <person name="Taylor T.D."/>
            <person name="Sugiyama J."/>
        </authorList>
    </citation>
    <scope>NUCLEOTIDE SEQUENCE [LARGE SCALE GENOMIC DNA]</scope>
    <source>
        <strain evidence="3">CBS 9802 / IAM 14324 / JCM 22182 / KY 12970</strain>
    </source>
</reference>
<dbReference type="InterPro" id="IPR029058">
    <property type="entry name" value="AB_hydrolase_fold"/>
</dbReference>
<feature type="domain" description="AB hydrolase-1" evidence="1">
    <location>
        <begin position="43"/>
        <end position="351"/>
    </location>
</feature>
<dbReference type="RefSeq" id="XP_014570661.1">
    <property type="nucleotide sequence ID" value="XM_014715175.1"/>
</dbReference>
<dbReference type="AlphaFoldDB" id="G7E413"/>
<evidence type="ECO:0000313" key="3">
    <source>
        <dbReference type="Proteomes" id="UP000009131"/>
    </source>
</evidence>
<dbReference type="Gene3D" id="3.40.50.1820">
    <property type="entry name" value="alpha/beta hydrolase"/>
    <property type="match status" value="1"/>
</dbReference>
<comment type="caution">
    <text evidence="2">The sequence shown here is derived from an EMBL/GenBank/DDBJ whole genome shotgun (WGS) entry which is preliminary data.</text>
</comment>
<evidence type="ECO:0000313" key="2">
    <source>
        <dbReference type="EMBL" id="GAA97573.1"/>
    </source>
</evidence>
<dbReference type="PANTHER" id="PTHR43798">
    <property type="entry name" value="MONOACYLGLYCEROL LIPASE"/>
    <property type="match status" value="1"/>
</dbReference>
<protein>
    <recommendedName>
        <fullName evidence="1">AB hydrolase-1 domain-containing protein</fullName>
    </recommendedName>
</protein>
<keyword evidence="3" id="KW-1185">Reference proteome</keyword>
<gene>
    <name evidence="2" type="primary">Mo04251</name>
    <name evidence="2" type="ORF">E5Q_04251</name>
</gene>
<dbReference type="SUPFAM" id="SSF53474">
    <property type="entry name" value="alpha/beta-Hydrolases"/>
    <property type="match status" value="1"/>
</dbReference>
<dbReference type="HOGENOM" id="CLU_769624_0_0_1"/>
<name>G7E413_MIXOS</name>
<organism evidence="2 3">
    <name type="scientific">Mixia osmundae (strain CBS 9802 / IAM 14324 / JCM 22182 / KY 12970)</name>
    <dbReference type="NCBI Taxonomy" id="764103"/>
    <lineage>
        <taxon>Eukaryota</taxon>
        <taxon>Fungi</taxon>
        <taxon>Dikarya</taxon>
        <taxon>Basidiomycota</taxon>
        <taxon>Pucciniomycotina</taxon>
        <taxon>Mixiomycetes</taxon>
        <taxon>Mixiales</taxon>
        <taxon>Mixiaceae</taxon>
        <taxon>Mixia</taxon>
    </lineage>
</organism>
<dbReference type="OMA" id="NASREYW"/>
<evidence type="ECO:0000259" key="1">
    <source>
        <dbReference type="Pfam" id="PF12697"/>
    </source>
</evidence>